<dbReference type="RefSeq" id="WP_116420879.1">
    <property type="nucleotide sequence ID" value="NZ_NMUE01000011.1"/>
</dbReference>
<dbReference type="AlphaFoldDB" id="A0A371R024"/>
<gene>
    <name evidence="1" type="ORF">CGL51_04785</name>
</gene>
<proteinExistence type="predicted"/>
<evidence type="ECO:0000313" key="2">
    <source>
        <dbReference type="Proteomes" id="UP000257123"/>
    </source>
</evidence>
<organism evidence="1 2">
    <name type="scientific">Pyrobaculum aerophilum</name>
    <dbReference type="NCBI Taxonomy" id="13773"/>
    <lineage>
        <taxon>Archaea</taxon>
        <taxon>Thermoproteota</taxon>
        <taxon>Thermoprotei</taxon>
        <taxon>Thermoproteales</taxon>
        <taxon>Thermoproteaceae</taxon>
        <taxon>Pyrobaculum</taxon>
    </lineage>
</organism>
<comment type="caution">
    <text evidence="1">The sequence shown here is derived from an EMBL/GenBank/DDBJ whole genome shotgun (WGS) entry which is preliminary data.</text>
</comment>
<protein>
    <submittedName>
        <fullName evidence="1">Uncharacterized protein</fullName>
    </submittedName>
</protein>
<dbReference type="Proteomes" id="UP000257123">
    <property type="component" value="Unassembled WGS sequence"/>
</dbReference>
<reference evidence="1 2" key="1">
    <citation type="submission" date="2017-07" db="EMBL/GenBank/DDBJ databases">
        <title>Draft genome sequence of aerobic hyperthermophilic archaea, Pyrobaculum aerophilum YKB31 and YKB32.</title>
        <authorList>
            <person name="Mochizuki T."/>
            <person name="Berliner A.J."/>
            <person name="Yoshida-Takashima Y."/>
            <person name="Takaki Y."/>
            <person name="Nunoura T."/>
            <person name="Takai K."/>
        </authorList>
    </citation>
    <scope>NUCLEOTIDE SEQUENCE [LARGE SCALE GENOMIC DNA]</scope>
    <source>
        <strain evidence="1 2">YKB31</strain>
    </source>
</reference>
<accession>A0A371R024</accession>
<name>A0A371R024_9CREN</name>
<evidence type="ECO:0000313" key="1">
    <source>
        <dbReference type="EMBL" id="RFA96672.1"/>
    </source>
</evidence>
<dbReference type="EMBL" id="NMUE01000011">
    <property type="protein sequence ID" value="RFA96672.1"/>
    <property type="molecule type" value="Genomic_DNA"/>
</dbReference>
<sequence>MAPKNMPLITALVVVVVFAVATGTNVFKATLLYENDFVKVVGPNNKTFTAKLYVKGEETKRVEIKLLPNGSAVMLDGGRPWVVIKHIKMVGGEVKRVELKLLPNDTLLVINGSEILSKVKIEKKAGQSQLTRLRQRRSQAQS</sequence>